<keyword evidence="1" id="KW-1133">Transmembrane helix</keyword>
<gene>
    <name evidence="2" type="ORF">BJ508DRAFT_45756</name>
</gene>
<protein>
    <submittedName>
        <fullName evidence="2">Uncharacterized protein</fullName>
    </submittedName>
</protein>
<reference evidence="2 3" key="1">
    <citation type="journal article" date="2018" name="Nat. Ecol. Evol.">
        <title>Pezizomycetes genomes reveal the molecular basis of ectomycorrhizal truffle lifestyle.</title>
        <authorList>
            <person name="Murat C."/>
            <person name="Payen T."/>
            <person name="Noel B."/>
            <person name="Kuo A."/>
            <person name="Morin E."/>
            <person name="Chen J."/>
            <person name="Kohler A."/>
            <person name="Krizsan K."/>
            <person name="Balestrini R."/>
            <person name="Da Silva C."/>
            <person name="Montanini B."/>
            <person name="Hainaut M."/>
            <person name="Levati E."/>
            <person name="Barry K.W."/>
            <person name="Belfiori B."/>
            <person name="Cichocki N."/>
            <person name="Clum A."/>
            <person name="Dockter R.B."/>
            <person name="Fauchery L."/>
            <person name="Guy J."/>
            <person name="Iotti M."/>
            <person name="Le Tacon F."/>
            <person name="Lindquist E.A."/>
            <person name="Lipzen A."/>
            <person name="Malagnac F."/>
            <person name="Mello A."/>
            <person name="Molinier V."/>
            <person name="Miyauchi S."/>
            <person name="Poulain J."/>
            <person name="Riccioni C."/>
            <person name="Rubini A."/>
            <person name="Sitrit Y."/>
            <person name="Splivallo R."/>
            <person name="Traeger S."/>
            <person name="Wang M."/>
            <person name="Zifcakova L."/>
            <person name="Wipf D."/>
            <person name="Zambonelli A."/>
            <person name="Paolocci F."/>
            <person name="Nowrousian M."/>
            <person name="Ottonello S."/>
            <person name="Baldrian P."/>
            <person name="Spatafora J.W."/>
            <person name="Henrissat B."/>
            <person name="Nagy L.G."/>
            <person name="Aury J.M."/>
            <person name="Wincker P."/>
            <person name="Grigoriev I.V."/>
            <person name="Bonfante P."/>
            <person name="Martin F.M."/>
        </authorList>
    </citation>
    <scope>NUCLEOTIDE SEQUENCE [LARGE SCALE GENOMIC DNA]</scope>
    <source>
        <strain evidence="2 3">RN42</strain>
    </source>
</reference>
<dbReference type="AlphaFoldDB" id="A0A3N4IQR1"/>
<sequence length="128" mass="14346">MFCRFIVFHSFFTCAFSSSLLTPFAYIFFLFAHAPSFYTSLLYFYLACYPVPRGRVPSAILPSIAPSICTLTVVASVLCIYIFLHIGTSRFVVVDHINVFILLSACPEQLPYICFLLCALASPIYTAN</sequence>
<evidence type="ECO:0000313" key="3">
    <source>
        <dbReference type="Proteomes" id="UP000275078"/>
    </source>
</evidence>
<feature type="transmembrane region" description="Helical" evidence="1">
    <location>
        <begin position="59"/>
        <end position="84"/>
    </location>
</feature>
<name>A0A3N4IQR1_ASCIM</name>
<dbReference type="EMBL" id="ML119661">
    <property type="protein sequence ID" value="RPA83924.1"/>
    <property type="molecule type" value="Genomic_DNA"/>
</dbReference>
<keyword evidence="1" id="KW-0472">Membrane</keyword>
<feature type="transmembrane region" description="Helical" evidence="1">
    <location>
        <begin position="110"/>
        <end position="127"/>
    </location>
</feature>
<evidence type="ECO:0000256" key="1">
    <source>
        <dbReference type="SAM" id="Phobius"/>
    </source>
</evidence>
<evidence type="ECO:0000313" key="2">
    <source>
        <dbReference type="EMBL" id="RPA83924.1"/>
    </source>
</evidence>
<dbReference type="Proteomes" id="UP000275078">
    <property type="component" value="Unassembled WGS sequence"/>
</dbReference>
<keyword evidence="3" id="KW-1185">Reference proteome</keyword>
<accession>A0A3N4IQR1</accession>
<organism evidence="2 3">
    <name type="scientific">Ascobolus immersus RN42</name>
    <dbReference type="NCBI Taxonomy" id="1160509"/>
    <lineage>
        <taxon>Eukaryota</taxon>
        <taxon>Fungi</taxon>
        <taxon>Dikarya</taxon>
        <taxon>Ascomycota</taxon>
        <taxon>Pezizomycotina</taxon>
        <taxon>Pezizomycetes</taxon>
        <taxon>Pezizales</taxon>
        <taxon>Ascobolaceae</taxon>
        <taxon>Ascobolus</taxon>
    </lineage>
</organism>
<proteinExistence type="predicted"/>
<keyword evidence="1" id="KW-0812">Transmembrane</keyword>